<evidence type="ECO:0000256" key="2">
    <source>
        <dbReference type="ARBA" id="ARBA00022737"/>
    </source>
</evidence>
<keyword evidence="6" id="KW-1185">Reference proteome</keyword>
<dbReference type="EMBL" id="AP025637">
    <property type="protein sequence ID" value="BDG73469.1"/>
    <property type="molecule type" value="Genomic_DNA"/>
</dbReference>
<reference evidence="5 6" key="1">
    <citation type="journal article" date="2016" name="Microbes Environ.">
        <title>Phylogenetically diverse aerobic anoxygenic phototrophic bacteria isolated from epilithic biofilms in Tama river, Japan.</title>
        <authorList>
            <person name="Hirose S."/>
            <person name="Matsuura K."/>
            <person name="Haruta S."/>
        </authorList>
    </citation>
    <scope>NUCLEOTIDE SEQUENCE [LARGE SCALE GENOMIC DNA]</scope>
    <source>
        <strain evidence="5 6">S08</strain>
    </source>
</reference>
<evidence type="ECO:0000256" key="4">
    <source>
        <dbReference type="SAM" id="MobiDB-lite"/>
    </source>
</evidence>
<dbReference type="InterPro" id="IPR018357">
    <property type="entry name" value="Hexapep_transf_CS"/>
</dbReference>
<dbReference type="Pfam" id="PF00132">
    <property type="entry name" value="Hexapep"/>
    <property type="match status" value="1"/>
</dbReference>
<dbReference type="InterPro" id="IPR001451">
    <property type="entry name" value="Hexapep"/>
</dbReference>
<accession>A0ABN6P4A6</accession>
<proteinExistence type="predicted"/>
<organism evidence="5 6">
    <name type="scientific">Roseomonas fluvialis</name>
    <dbReference type="NCBI Taxonomy" id="1750527"/>
    <lineage>
        <taxon>Bacteria</taxon>
        <taxon>Pseudomonadati</taxon>
        <taxon>Pseudomonadota</taxon>
        <taxon>Alphaproteobacteria</taxon>
        <taxon>Acetobacterales</taxon>
        <taxon>Roseomonadaceae</taxon>
        <taxon>Roseomonas</taxon>
    </lineage>
</organism>
<keyword evidence="2" id="KW-0677">Repeat</keyword>
<dbReference type="InterPro" id="IPR011004">
    <property type="entry name" value="Trimer_LpxA-like_sf"/>
</dbReference>
<name>A0ABN6P4A6_9PROT</name>
<dbReference type="SUPFAM" id="SSF51161">
    <property type="entry name" value="Trimeric LpxA-like enzymes"/>
    <property type="match status" value="2"/>
</dbReference>
<protein>
    <recommendedName>
        <fullName evidence="7">Serine O-acetyltransferase</fullName>
    </recommendedName>
</protein>
<dbReference type="Pfam" id="PF14602">
    <property type="entry name" value="Hexapep_2"/>
    <property type="match status" value="1"/>
</dbReference>
<dbReference type="Gene3D" id="2.160.10.10">
    <property type="entry name" value="Hexapeptide repeat proteins"/>
    <property type="match status" value="2"/>
</dbReference>
<evidence type="ECO:0000256" key="3">
    <source>
        <dbReference type="ARBA" id="ARBA00023315"/>
    </source>
</evidence>
<dbReference type="PROSITE" id="PS00101">
    <property type="entry name" value="HEXAPEP_TRANSFERASES"/>
    <property type="match status" value="1"/>
</dbReference>
<keyword evidence="1" id="KW-0808">Transferase</keyword>
<evidence type="ECO:0008006" key="7">
    <source>
        <dbReference type="Google" id="ProtNLM"/>
    </source>
</evidence>
<dbReference type="PANTHER" id="PTHR42811">
    <property type="entry name" value="SERINE ACETYLTRANSFERASE"/>
    <property type="match status" value="1"/>
</dbReference>
<feature type="region of interest" description="Disordered" evidence="4">
    <location>
        <begin position="368"/>
        <end position="399"/>
    </location>
</feature>
<dbReference type="Proteomes" id="UP000831327">
    <property type="component" value="Chromosome"/>
</dbReference>
<evidence type="ECO:0000256" key="1">
    <source>
        <dbReference type="ARBA" id="ARBA00022679"/>
    </source>
</evidence>
<sequence>MVTWADTRAAMAADYRRLTDPRGRRPKLLHRGLWALRLYRVAHWLRLGCRLNLPSRFVWALDLVLTGADLDPASPIGGGAVIHDPRGVIIYGSIGTNLTIGGRAGIGTLLRAELVAGDALASMASLGDDVVLGNNVFVLGTYHVGHGVHVGDDCAVMEDIPDGAVLVSRAPEWRAVRVRPPKREMPEPVHRGLLRCIRADVARAVLENGGSTKTGPLRFWGHLMFPGVAGVALFRVAHALHTRGRTRLASAVARVVHAWSGMTIHPGSIIGSGLFVPHPVTVRFCGQAGSNLALYPHTSVGPETWPPLSGCLNPADLPQLGDGVRIGAGSSVVGPVQIGDGATVGVKAVVRRNLEAGLSAVPRRNWRFAPLQPTGDSGTAPEVDRHAEPTMASAHRAGP</sequence>
<keyword evidence="3" id="KW-0012">Acyltransferase</keyword>
<evidence type="ECO:0000313" key="6">
    <source>
        <dbReference type="Proteomes" id="UP000831327"/>
    </source>
</evidence>
<gene>
    <name evidence="5" type="ORF">Rmf_33980</name>
</gene>
<evidence type="ECO:0000313" key="5">
    <source>
        <dbReference type="EMBL" id="BDG73469.1"/>
    </source>
</evidence>